<evidence type="ECO:0000313" key="5">
    <source>
        <dbReference type="Proteomes" id="UP000282028"/>
    </source>
</evidence>
<dbReference type="InterPro" id="IPR015378">
    <property type="entry name" value="Transposase-like_Mu_C"/>
</dbReference>
<comment type="caution">
    <text evidence="4">The sequence shown here is derived from an EMBL/GenBank/DDBJ whole genome shotgun (WGS) entry which is preliminary data.</text>
</comment>
<dbReference type="Pfam" id="PF09299">
    <property type="entry name" value="Mu-transpos_C"/>
    <property type="match status" value="1"/>
</dbReference>
<evidence type="ECO:0000259" key="3">
    <source>
        <dbReference type="PROSITE" id="PS50994"/>
    </source>
</evidence>
<evidence type="ECO:0000256" key="1">
    <source>
        <dbReference type="SAM" id="Coils"/>
    </source>
</evidence>
<dbReference type="Proteomes" id="UP000282028">
    <property type="component" value="Unassembled WGS sequence"/>
</dbReference>
<organism evidence="4 5">
    <name type="scientific">Brevibacillus invocatus</name>
    <dbReference type="NCBI Taxonomy" id="173959"/>
    <lineage>
        <taxon>Bacteria</taxon>
        <taxon>Bacillati</taxon>
        <taxon>Bacillota</taxon>
        <taxon>Bacilli</taxon>
        <taxon>Bacillales</taxon>
        <taxon>Paenibacillaceae</taxon>
        <taxon>Brevibacillus</taxon>
    </lineage>
</organism>
<dbReference type="RefSeq" id="WP_122911160.1">
    <property type="nucleotide sequence ID" value="NZ_CBCSBE010000021.1"/>
</dbReference>
<dbReference type="EMBL" id="RHHR01000051">
    <property type="protein sequence ID" value="RNB67531.1"/>
    <property type="molecule type" value="Genomic_DNA"/>
</dbReference>
<gene>
    <name evidence="4" type="ORF">EDM52_22550</name>
</gene>
<feature type="coiled-coil region" evidence="1">
    <location>
        <begin position="781"/>
        <end position="808"/>
    </location>
</feature>
<reference evidence="4 5" key="1">
    <citation type="submission" date="2018-10" db="EMBL/GenBank/DDBJ databases">
        <title>Phylogenomics of Brevibacillus.</title>
        <authorList>
            <person name="Dunlap C."/>
        </authorList>
    </citation>
    <scope>NUCLEOTIDE SEQUENCE [LARGE SCALE GENOMIC DNA]</scope>
    <source>
        <strain evidence="4 5">JCM 12215</strain>
    </source>
</reference>
<dbReference type="InterPro" id="IPR036397">
    <property type="entry name" value="RNaseH_sf"/>
</dbReference>
<feature type="compositionally biased region" description="Basic and acidic residues" evidence="2">
    <location>
        <begin position="898"/>
        <end position="908"/>
    </location>
</feature>
<keyword evidence="1" id="KW-0175">Coiled coil</keyword>
<dbReference type="SUPFAM" id="SSF53098">
    <property type="entry name" value="Ribonuclease H-like"/>
    <property type="match status" value="1"/>
</dbReference>
<protein>
    <submittedName>
        <fullName evidence="4">Transposase</fullName>
    </submittedName>
</protein>
<feature type="domain" description="Integrase catalytic" evidence="3">
    <location>
        <begin position="505"/>
        <end position="696"/>
    </location>
</feature>
<keyword evidence="5" id="KW-1185">Reference proteome</keyword>
<dbReference type="InterPro" id="IPR012337">
    <property type="entry name" value="RNaseH-like_sf"/>
</dbReference>
<evidence type="ECO:0000313" key="4">
    <source>
        <dbReference type="EMBL" id="RNB67531.1"/>
    </source>
</evidence>
<accession>A0A3M8BVR8</accession>
<dbReference type="AlphaFoldDB" id="A0A3M8BVR8"/>
<dbReference type="PROSITE" id="PS50994">
    <property type="entry name" value="INTEGRASE"/>
    <property type="match status" value="1"/>
</dbReference>
<feature type="region of interest" description="Disordered" evidence="2">
    <location>
        <begin position="887"/>
        <end position="908"/>
    </location>
</feature>
<evidence type="ECO:0000256" key="2">
    <source>
        <dbReference type="SAM" id="MobiDB-lite"/>
    </source>
</evidence>
<proteinExistence type="predicted"/>
<name>A0A3M8BVR8_9BACL</name>
<dbReference type="OrthoDB" id="501284at2"/>
<dbReference type="InterPro" id="IPR001584">
    <property type="entry name" value="Integrase_cat-core"/>
</dbReference>
<dbReference type="Pfam" id="PF08722">
    <property type="entry name" value="Tn7_TnsA-like_N"/>
    <property type="match status" value="1"/>
</dbReference>
<dbReference type="InterPro" id="IPR014833">
    <property type="entry name" value="TnsA_N"/>
</dbReference>
<dbReference type="Gene3D" id="3.30.420.10">
    <property type="entry name" value="Ribonuclease H-like superfamily/Ribonuclease H"/>
    <property type="match status" value="1"/>
</dbReference>
<dbReference type="GO" id="GO:0015074">
    <property type="term" value="P:DNA integration"/>
    <property type="evidence" value="ECO:0007669"/>
    <property type="project" value="InterPro"/>
</dbReference>
<dbReference type="GO" id="GO:0003676">
    <property type="term" value="F:nucleic acid binding"/>
    <property type="evidence" value="ECO:0007669"/>
    <property type="project" value="InterPro"/>
</dbReference>
<sequence length="908" mass="105738">MLPANLVNLFVRKGLDTRTRQLIDRIRSSEPSRRVGSGRGNTPGIYPSKKMGVTIQFESHTVELAAIYEKEHDESVYEYYDQPPAFSIRYQDQGKNHGRTYTPDFFVISEDFIGWEEWKKEEDLIKLSVEKPYLYRRSEDGTWYMPPAEAYAEQYGLSFRVRSSKDINWVYLSNIRFLEDYLLSDSFDIEESAKQILLRTVMEQPGICIKDLLDDQDGYSSDDIYKMIVSNAFYVDLYKNRITHTDRAKIFPNKEMALAYSYLDVDSANQSIQVRNVELYPGNTIQWDGRAFLILNNGESNISLLSQDNQREVELPYDSFHYLVQKGKITGLTISHSRNKQEAISILRTASENDLAKANERYHKIKPILDGYSAANINIPDRTLRDWVKKYKNAELQYGYGYIGLIRKGIPGNYKRRFTKEVIDLMEWYITEYLETSVNRKAYTVWKILIADCTEKGYETPSFQSFLNYIKKRSDYQHTLKREGKKAAYQKEPRYLELHLTTPRHGDYPFEICHLDHTQLDIELICSKTRKNLGRPWVTFLVDAFTRRILAAYLSFDEPGYRSVMMVLRECVRRHSRLPKNIVVDGGKEFGSTYFETLLAFYKVGKLLREGKPKHGAVVERLFGTTNTMFVDNLIGNTQLMKNVRQVTAAVNPKKNAVWTFGKFLEKLKEWVYDVYDNIEHPVLGRSPKEEFLIGIANSGKRESTYITYDETFTMLTLPTTKKGTAKLDPGRGVKINHIYYWSESLLDPEFEGKQVPVRYDPFNMGVAYAYIRNTWVYMNSEHYSVLVDRTEREIQQAMEELRRRMRLRGQEVKVTAAKLANFLKSAEAEEILLIQRLRDSEIKATFTVLDGGKADGHNSLNEKKEVSNSSTFAVYLNEDVKFRRNKMDQKSNVSQKQEPKYKNFGEF</sequence>